<dbReference type="InterPro" id="IPR001867">
    <property type="entry name" value="OmpR/PhoB-type_DNA-bd"/>
</dbReference>
<dbReference type="RefSeq" id="WP_076373014.1">
    <property type="nucleotide sequence ID" value="NZ_FTMX01000017.1"/>
</dbReference>
<dbReference type="FunFam" id="3.40.50.2300:FF:000001">
    <property type="entry name" value="DNA-binding response regulator PhoB"/>
    <property type="match status" value="1"/>
</dbReference>
<proteinExistence type="predicted"/>
<reference evidence="10 11" key="1">
    <citation type="submission" date="2017-01" db="EMBL/GenBank/DDBJ databases">
        <authorList>
            <person name="Varghese N."/>
            <person name="Submissions S."/>
        </authorList>
    </citation>
    <scope>NUCLEOTIDE SEQUENCE [LARGE SCALE GENOMIC DNA]</scope>
    <source>
        <strain evidence="10 11">RUG2-6</strain>
    </source>
</reference>
<evidence type="ECO:0000313" key="10">
    <source>
        <dbReference type="EMBL" id="SIS13033.1"/>
    </source>
</evidence>
<dbReference type="GO" id="GO:0032993">
    <property type="term" value="C:protein-DNA complex"/>
    <property type="evidence" value="ECO:0007669"/>
    <property type="project" value="TreeGrafter"/>
</dbReference>
<evidence type="ECO:0000256" key="1">
    <source>
        <dbReference type="ARBA" id="ARBA00022553"/>
    </source>
</evidence>
<dbReference type="CDD" id="cd00383">
    <property type="entry name" value="trans_reg_C"/>
    <property type="match status" value="1"/>
</dbReference>
<dbReference type="GO" id="GO:0006355">
    <property type="term" value="P:regulation of DNA-templated transcription"/>
    <property type="evidence" value="ECO:0007669"/>
    <property type="project" value="InterPro"/>
</dbReference>
<dbReference type="GO" id="GO:0000156">
    <property type="term" value="F:phosphorelay response regulator activity"/>
    <property type="evidence" value="ECO:0007669"/>
    <property type="project" value="TreeGrafter"/>
</dbReference>
<evidence type="ECO:0000256" key="3">
    <source>
        <dbReference type="ARBA" id="ARBA00023015"/>
    </source>
</evidence>
<sequence>MNVLIADDEKDMLKILKVYFEREGFHVFQAEDGEEALTIFHSNKIDLAILDWMMPEISGLNVCKEIKSKSDTKVLMLTAKSENDDEFKALTIGADDFVRKPFHPGVLLARAKKLLRKEKIFHIKDISVDLEAKKIYKNDKDLNGTKTEFELMRCFINHKGSILTRKKLLDIVWGFDYFGEERTVDTHIRRLREKIGEGVITTHRGLGYSLEEEDE</sequence>
<dbReference type="AlphaFoldDB" id="A0A9X8REX7"/>
<dbReference type="EMBL" id="FTMX01000017">
    <property type="protein sequence ID" value="SIS13033.1"/>
    <property type="molecule type" value="Genomic_DNA"/>
</dbReference>
<protein>
    <submittedName>
        <fullName evidence="10">DNA-binding response regulator, OmpR family, contains REC and winged-helix (WHTH) domain</fullName>
    </submittedName>
</protein>
<evidence type="ECO:0000313" key="11">
    <source>
        <dbReference type="Proteomes" id="UP000185829"/>
    </source>
</evidence>
<evidence type="ECO:0000256" key="7">
    <source>
        <dbReference type="PROSITE-ProRule" id="PRU01091"/>
    </source>
</evidence>
<feature type="DNA-binding region" description="OmpR/PhoB-type" evidence="7">
    <location>
        <begin position="118"/>
        <end position="212"/>
    </location>
</feature>
<dbReference type="Gene3D" id="3.40.50.2300">
    <property type="match status" value="1"/>
</dbReference>
<dbReference type="Proteomes" id="UP000185829">
    <property type="component" value="Unassembled WGS sequence"/>
</dbReference>
<keyword evidence="4 7" id="KW-0238">DNA-binding</keyword>
<evidence type="ECO:0000259" key="8">
    <source>
        <dbReference type="PROSITE" id="PS50110"/>
    </source>
</evidence>
<evidence type="ECO:0000256" key="6">
    <source>
        <dbReference type="PROSITE-ProRule" id="PRU00169"/>
    </source>
</evidence>
<organism evidence="10 11">
    <name type="scientific">Peribacillus simplex</name>
    <dbReference type="NCBI Taxonomy" id="1478"/>
    <lineage>
        <taxon>Bacteria</taxon>
        <taxon>Bacillati</taxon>
        <taxon>Bacillota</taxon>
        <taxon>Bacilli</taxon>
        <taxon>Bacillales</taxon>
        <taxon>Bacillaceae</taxon>
        <taxon>Peribacillus</taxon>
    </lineage>
</organism>
<dbReference type="SUPFAM" id="SSF52172">
    <property type="entry name" value="CheY-like"/>
    <property type="match status" value="1"/>
</dbReference>
<dbReference type="CDD" id="cd17574">
    <property type="entry name" value="REC_OmpR"/>
    <property type="match status" value="1"/>
</dbReference>
<dbReference type="Pfam" id="PF00486">
    <property type="entry name" value="Trans_reg_C"/>
    <property type="match status" value="1"/>
</dbReference>
<dbReference type="GO" id="GO:0000976">
    <property type="term" value="F:transcription cis-regulatory region binding"/>
    <property type="evidence" value="ECO:0007669"/>
    <property type="project" value="TreeGrafter"/>
</dbReference>
<dbReference type="PANTHER" id="PTHR48111">
    <property type="entry name" value="REGULATOR OF RPOS"/>
    <property type="match status" value="1"/>
</dbReference>
<dbReference type="SMART" id="SM00862">
    <property type="entry name" value="Trans_reg_C"/>
    <property type="match status" value="1"/>
</dbReference>
<keyword evidence="5" id="KW-0804">Transcription</keyword>
<dbReference type="PROSITE" id="PS50110">
    <property type="entry name" value="RESPONSE_REGULATORY"/>
    <property type="match status" value="1"/>
</dbReference>
<keyword evidence="1 6" id="KW-0597">Phosphoprotein</keyword>
<gene>
    <name evidence="10" type="ORF">SAMN05878482_11711</name>
</gene>
<keyword evidence="3" id="KW-0805">Transcription regulation</keyword>
<name>A0A9X8REX7_9BACI</name>
<dbReference type="Pfam" id="PF00072">
    <property type="entry name" value="Response_reg"/>
    <property type="match status" value="1"/>
</dbReference>
<accession>A0A9X8REX7</accession>
<evidence type="ECO:0000256" key="5">
    <source>
        <dbReference type="ARBA" id="ARBA00023163"/>
    </source>
</evidence>
<dbReference type="PROSITE" id="PS51755">
    <property type="entry name" value="OMPR_PHOB"/>
    <property type="match status" value="1"/>
</dbReference>
<feature type="domain" description="Response regulatory" evidence="8">
    <location>
        <begin position="2"/>
        <end position="115"/>
    </location>
</feature>
<dbReference type="PANTHER" id="PTHR48111:SF73">
    <property type="entry name" value="ALKALINE PHOSPHATASE SYNTHESIS TRANSCRIPTIONAL REGULATORY PROTEIN PHOP"/>
    <property type="match status" value="1"/>
</dbReference>
<keyword evidence="2" id="KW-0902">Two-component regulatory system</keyword>
<feature type="modified residue" description="4-aspartylphosphate" evidence="6">
    <location>
        <position position="51"/>
    </location>
</feature>
<dbReference type="InterPro" id="IPR011006">
    <property type="entry name" value="CheY-like_superfamily"/>
</dbReference>
<dbReference type="SMART" id="SM00448">
    <property type="entry name" value="REC"/>
    <property type="match status" value="1"/>
</dbReference>
<evidence type="ECO:0000256" key="2">
    <source>
        <dbReference type="ARBA" id="ARBA00023012"/>
    </source>
</evidence>
<dbReference type="GO" id="GO:0005829">
    <property type="term" value="C:cytosol"/>
    <property type="evidence" value="ECO:0007669"/>
    <property type="project" value="TreeGrafter"/>
</dbReference>
<dbReference type="InterPro" id="IPR039420">
    <property type="entry name" value="WalR-like"/>
</dbReference>
<evidence type="ECO:0000256" key="4">
    <source>
        <dbReference type="ARBA" id="ARBA00023125"/>
    </source>
</evidence>
<feature type="domain" description="OmpR/PhoB-type" evidence="9">
    <location>
        <begin position="118"/>
        <end position="212"/>
    </location>
</feature>
<dbReference type="Gene3D" id="1.10.10.10">
    <property type="entry name" value="Winged helix-like DNA-binding domain superfamily/Winged helix DNA-binding domain"/>
    <property type="match status" value="1"/>
</dbReference>
<comment type="caution">
    <text evidence="10">The sequence shown here is derived from an EMBL/GenBank/DDBJ whole genome shotgun (WGS) entry which is preliminary data.</text>
</comment>
<evidence type="ECO:0000259" key="9">
    <source>
        <dbReference type="PROSITE" id="PS51755"/>
    </source>
</evidence>
<dbReference type="InterPro" id="IPR036388">
    <property type="entry name" value="WH-like_DNA-bd_sf"/>
</dbReference>
<dbReference type="InterPro" id="IPR001789">
    <property type="entry name" value="Sig_transdc_resp-reg_receiver"/>
</dbReference>